<sequence>MPDAPHPIPHIRSARPEGDAAVAALTFDDGPEPGTTPQLLELLAEHRIPAVFAVVGERVRAPGGADLPADV</sequence>
<dbReference type="InterPro" id="IPR011330">
    <property type="entry name" value="Glyco_hydro/deAcase_b/a-brl"/>
</dbReference>
<dbReference type="InterPro" id="IPR002509">
    <property type="entry name" value="NODB_dom"/>
</dbReference>
<evidence type="ECO:0000259" key="1">
    <source>
        <dbReference type="PROSITE" id="PS51677"/>
    </source>
</evidence>
<dbReference type="GO" id="GO:0005975">
    <property type="term" value="P:carbohydrate metabolic process"/>
    <property type="evidence" value="ECO:0007669"/>
    <property type="project" value="InterPro"/>
</dbReference>
<gene>
    <name evidence="2" type="ORF">GCM10010921_08120</name>
</gene>
<reference evidence="2" key="2">
    <citation type="submission" date="2020-09" db="EMBL/GenBank/DDBJ databases">
        <authorList>
            <person name="Sun Q."/>
            <person name="Zhou Y."/>
        </authorList>
    </citation>
    <scope>NUCLEOTIDE SEQUENCE</scope>
    <source>
        <strain evidence="2">CGMCC 1.15794</strain>
    </source>
</reference>
<keyword evidence="3" id="KW-1185">Reference proteome</keyword>
<dbReference type="SUPFAM" id="SSF88713">
    <property type="entry name" value="Glycoside hydrolase/deacetylase"/>
    <property type="match status" value="1"/>
</dbReference>
<dbReference type="Proteomes" id="UP000657592">
    <property type="component" value="Unassembled WGS sequence"/>
</dbReference>
<reference evidence="2" key="1">
    <citation type="journal article" date="2014" name="Int. J. Syst. Evol. Microbiol.">
        <title>Complete genome sequence of Corynebacterium casei LMG S-19264T (=DSM 44701T), isolated from a smear-ripened cheese.</title>
        <authorList>
            <consortium name="US DOE Joint Genome Institute (JGI-PGF)"/>
            <person name="Walter F."/>
            <person name="Albersmeier A."/>
            <person name="Kalinowski J."/>
            <person name="Ruckert C."/>
        </authorList>
    </citation>
    <scope>NUCLEOTIDE SEQUENCE</scope>
    <source>
        <strain evidence="2">CGMCC 1.15794</strain>
    </source>
</reference>
<dbReference type="Pfam" id="PF01522">
    <property type="entry name" value="Polysacc_deac_1"/>
    <property type="match status" value="1"/>
</dbReference>
<dbReference type="Gene3D" id="3.20.20.370">
    <property type="entry name" value="Glycoside hydrolase/deacetylase"/>
    <property type="match status" value="1"/>
</dbReference>
<feature type="domain" description="NodB homology" evidence="1">
    <location>
        <begin position="21"/>
        <end position="71"/>
    </location>
</feature>
<proteinExistence type="predicted"/>
<accession>A0A917IEM9</accession>
<dbReference type="GO" id="GO:0016810">
    <property type="term" value="F:hydrolase activity, acting on carbon-nitrogen (but not peptide) bonds"/>
    <property type="evidence" value="ECO:0007669"/>
    <property type="project" value="InterPro"/>
</dbReference>
<organism evidence="2 3">
    <name type="scientific">Microbacterium album</name>
    <dbReference type="NCBI Taxonomy" id="2053191"/>
    <lineage>
        <taxon>Bacteria</taxon>
        <taxon>Bacillati</taxon>
        <taxon>Actinomycetota</taxon>
        <taxon>Actinomycetes</taxon>
        <taxon>Micrococcales</taxon>
        <taxon>Microbacteriaceae</taxon>
        <taxon>Microbacterium</taxon>
    </lineage>
</organism>
<evidence type="ECO:0000313" key="2">
    <source>
        <dbReference type="EMBL" id="GGH37891.1"/>
    </source>
</evidence>
<dbReference type="AlphaFoldDB" id="A0A917IEM9"/>
<dbReference type="RefSeq" id="WP_188754963.1">
    <property type="nucleotide sequence ID" value="NZ_BMJY01000002.1"/>
</dbReference>
<comment type="caution">
    <text evidence="2">The sequence shown here is derived from an EMBL/GenBank/DDBJ whole genome shotgun (WGS) entry which is preliminary data.</text>
</comment>
<evidence type="ECO:0000313" key="3">
    <source>
        <dbReference type="Proteomes" id="UP000657592"/>
    </source>
</evidence>
<dbReference type="EMBL" id="BMJY01000002">
    <property type="protein sequence ID" value="GGH37891.1"/>
    <property type="molecule type" value="Genomic_DNA"/>
</dbReference>
<name>A0A917IEM9_9MICO</name>
<dbReference type="PROSITE" id="PS51677">
    <property type="entry name" value="NODB"/>
    <property type="match status" value="1"/>
</dbReference>
<protein>
    <recommendedName>
        <fullName evidence="1">NodB homology domain-containing protein</fullName>
    </recommendedName>
</protein>